<feature type="transmembrane region" description="Helical" evidence="7">
    <location>
        <begin position="89"/>
        <end position="107"/>
    </location>
</feature>
<evidence type="ECO:0000256" key="4">
    <source>
        <dbReference type="ARBA" id="ARBA00022989"/>
    </source>
</evidence>
<feature type="region of interest" description="Disordered" evidence="6">
    <location>
        <begin position="304"/>
        <end position="329"/>
    </location>
</feature>
<feature type="transmembrane region" description="Helical" evidence="7">
    <location>
        <begin position="33"/>
        <end position="50"/>
    </location>
</feature>
<feature type="compositionally biased region" description="Basic residues" evidence="6">
    <location>
        <begin position="320"/>
        <end position="329"/>
    </location>
</feature>
<organism evidence="9 10">
    <name type="scientific">Streptosporangium longisporum</name>
    <dbReference type="NCBI Taxonomy" id="46187"/>
    <lineage>
        <taxon>Bacteria</taxon>
        <taxon>Bacillati</taxon>
        <taxon>Actinomycetota</taxon>
        <taxon>Actinomycetes</taxon>
        <taxon>Streptosporangiales</taxon>
        <taxon>Streptosporangiaceae</taxon>
        <taxon>Streptosporangium</taxon>
    </lineage>
</organism>
<keyword evidence="3 7" id="KW-0812">Transmembrane</keyword>
<dbReference type="Pfam" id="PF00892">
    <property type="entry name" value="EamA"/>
    <property type="match status" value="2"/>
</dbReference>
<evidence type="ECO:0000259" key="8">
    <source>
        <dbReference type="Pfam" id="PF00892"/>
    </source>
</evidence>
<feature type="transmembrane region" description="Helical" evidence="7">
    <location>
        <begin position="175"/>
        <end position="193"/>
    </location>
</feature>
<comment type="caution">
    <text evidence="9">The sequence shown here is derived from an EMBL/GenBank/DDBJ whole genome shotgun (WGS) entry which is preliminary data.</text>
</comment>
<keyword evidence="4 7" id="KW-1133">Transmembrane helix</keyword>
<feature type="transmembrane region" description="Helical" evidence="7">
    <location>
        <begin position="244"/>
        <end position="265"/>
    </location>
</feature>
<feature type="transmembrane region" description="Helical" evidence="7">
    <location>
        <begin position="271"/>
        <end position="288"/>
    </location>
</feature>
<comment type="subcellular location">
    <subcellularLocation>
        <location evidence="1">Membrane</location>
        <topology evidence="1">Multi-pass membrane protein</topology>
    </subcellularLocation>
</comment>
<evidence type="ECO:0000256" key="1">
    <source>
        <dbReference type="ARBA" id="ARBA00004141"/>
    </source>
</evidence>
<feature type="transmembrane region" description="Helical" evidence="7">
    <location>
        <begin position="62"/>
        <end position="83"/>
    </location>
</feature>
<dbReference type="InterPro" id="IPR037185">
    <property type="entry name" value="EmrE-like"/>
</dbReference>
<gene>
    <name evidence="9" type="ORF">GCM10017559_63130</name>
</gene>
<keyword evidence="10" id="KW-1185">Reference proteome</keyword>
<feature type="domain" description="EamA" evidence="8">
    <location>
        <begin position="2"/>
        <end position="133"/>
    </location>
</feature>
<evidence type="ECO:0000256" key="7">
    <source>
        <dbReference type="SAM" id="Phobius"/>
    </source>
</evidence>
<dbReference type="EMBL" id="BAAAWD010000017">
    <property type="protein sequence ID" value="GAA3028174.1"/>
    <property type="molecule type" value="Genomic_DNA"/>
</dbReference>
<dbReference type="Proteomes" id="UP001499930">
    <property type="component" value="Unassembled WGS sequence"/>
</dbReference>
<name>A0ABP6L2W4_9ACTN</name>
<dbReference type="PANTHER" id="PTHR32322:SF2">
    <property type="entry name" value="EAMA DOMAIN-CONTAINING PROTEIN"/>
    <property type="match status" value="1"/>
</dbReference>
<protein>
    <submittedName>
        <fullName evidence="9">EamA family transporter</fullName>
    </submittedName>
</protein>
<evidence type="ECO:0000313" key="9">
    <source>
        <dbReference type="EMBL" id="GAA3028174.1"/>
    </source>
</evidence>
<feature type="transmembrane region" description="Helical" evidence="7">
    <location>
        <begin position="145"/>
        <end position="163"/>
    </location>
</feature>
<feature type="transmembrane region" description="Helical" evidence="7">
    <location>
        <begin position="119"/>
        <end position="139"/>
    </location>
</feature>
<evidence type="ECO:0000256" key="2">
    <source>
        <dbReference type="ARBA" id="ARBA00007362"/>
    </source>
</evidence>
<proteinExistence type="inferred from homology"/>
<sequence>MLIALSSSLCFAFSGPMAKYLGAAGLVPLEAAWIRMAGAGLLLAGILAVARPAALRIPRSRLPFFAAYAVIAVAGVQALFFAAITRLPVGVTLLIEFTSPVLVVLWVRFVRRARPPRTAYVGAVVAVAGLGVVVEIWSGLTLDPLGLLLAVSAAACCTGYFLLSENSGADIDPLGLVAWGLLGAAVVLTPISRPWDIPWGAFGGTATPVPGHTLPAVVALVCLIVVATVLAYILGVLAVRRLSAAVGSTVASLEVIAGAVAAWILLGEALGPFQIAGGAIVLVGAYLAQRATAAPVPVPDAAVVPRDLPAPDTAPEPRAPRPRHSSPTP</sequence>
<evidence type="ECO:0000256" key="6">
    <source>
        <dbReference type="SAM" id="MobiDB-lite"/>
    </source>
</evidence>
<accession>A0ABP6L2W4</accession>
<dbReference type="InterPro" id="IPR050638">
    <property type="entry name" value="AA-Vitamin_Transporters"/>
</dbReference>
<evidence type="ECO:0000256" key="3">
    <source>
        <dbReference type="ARBA" id="ARBA00022692"/>
    </source>
</evidence>
<dbReference type="InterPro" id="IPR000620">
    <property type="entry name" value="EamA_dom"/>
</dbReference>
<reference evidence="10" key="1">
    <citation type="journal article" date="2019" name="Int. J. Syst. Evol. Microbiol.">
        <title>The Global Catalogue of Microorganisms (GCM) 10K type strain sequencing project: providing services to taxonomists for standard genome sequencing and annotation.</title>
        <authorList>
            <consortium name="The Broad Institute Genomics Platform"/>
            <consortium name="The Broad Institute Genome Sequencing Center for Infectious Disease"/>
            <person name="Wu L."/>
            <person name="Ma J."/>
        </authorList>
    </citation>
    <scope>NUCLEOTIDE SEQUENCE [LARGE SCALE GENOMIC DNA]</scope>
    <source>
        <strain evidence="10">JCM 3106</strain>
    </source>
</reference>
<evidence type="ECO:0000313" key="10">
    <source>
        <dbReference type="Proteomes" id="UP001499930"/>
    </source>
</evidence>
<feature type="domain" description="EamA" evidence="8">
    <location>
        <begin position="145"/>
        <end position="287"/>
    </location>
</feature>
<dbReference type="SUPFAM" id="SSF103481">
    <property type="entry name" value="Multidrug resistance efflux transporter EmrE"/>
    <property type="match status" value="2"/>
</dbReference>
<dbReference type="PANTHER" id="PTHR32322">
    <property type="entry name" value="INNER MEMBRANE TRANSPORTER"/>
    <property type="match status" value="1"/>
</dbReference>
<comment type="similarity">
    <text evidence="2">Belongs to the EamA transporter family.</text>
</comment>
<evidence type="ECO:0000256" key="5">
    <source>
        <dbReference type="ARBA" id="ARBA00023136"/>
    </source>
</evidence>
<keyword evidence="5 7" id="KW-0472">Membrane</keyword>
<feature type="transmembrane region" description="Helical" evidence="7">
    <location>
        <begin position="213"/>
        <end position="237"/>
    </location>
</feature>